<dbReference type="InterPro" id="IPR029000">
    <property type="entry name" value="Cyclophilin-like_dom_sf"/>
</dbReference>
<evidence type="ECO:0000256" key="3">
    <source>
        <dbReference type="ARBA" id="ARBA00007365"/>
    </source>
</evidence>
<dbReference type="PANTHER" id="PTHR45625:SF4">
    <property type="entry name" value="PEPTIDYLPROLYL ISOMERASE DOMAIN AND WD REPEAT-CONTAINING PROTEIN 1"/>
    <property type="match status" value="1"/>
</dbReference>
<dbReference type="GO" id="GO:0003755">
    <property type="term" value="F:peptidyl-prolyl cis-trans isomerase activity"/>
    <property type="evidence" value="ECO:0007669"/>
    <property type="project" value="UniProtKB-UniRule"/>
</dbReference>
<dbReference type="PROSITE" id="PS00170">
    <property type="entry name" value="CSA_PPIASE_1"/>
    <property type="match status" value="1"/>
</dbReference>
<evidence type="ECO:0000259" key="8">
    <source>
        <dbReference type="PROSITE" id="PS50072"/>
    </source>
</evidence>
<dbReference type="Gene3D" id="2.40.100.10">
    <property type="entry name" value="Cyclophilin-like"/>
    <property type="match status" value="1"/>
</dbReference>
<dbReference type="AlphaFoldDB" id="A0A2Z5G997"/>
<feature type="domain" description="PPIase cyclophilin-type" evidence="8">
    <location>
        <begin position="16"/>
        <end position="172"/>
    </location>
</feature>
<comment type="catalytic activity">
    <reaction evidence="7">
        <text>[protein]-peptidylproline (omega=180) = [protein]-peptidylproline (omega=0)</text>
        <dbReference type="Rhea" id="RHEA:16237"/>
        <dbReference type="Rhea" id="RHEA-COMP:10747"/>
        <dbReference type="Rhea" id="RHEA-COMP:10748"/>
        <dbReference type="ChEBI" id="CHEBI:83833"/>
        <dbReference type="ChEBI" id="CHEBI:83834"/>
        <dbReference type="EC" id="5.2.1.8"/>
    </reaction>
</comment>
<evidence type="ECO:0000256" key="1">
    <source>
        <dbReference type="ARBA" id="ARBA00002388"/>
    </source>
</evidence>
<dbReference type="PROSITE" id="PS50072">
    <property type="entry name" value="CSA_PPIASE_2"/>
    <property type="match status" value="1"/>
</dbReference>
<sequence length="176" mass="19027">MSLTPGTYAVFNTTEGKITTKLFPEQAPKTVANFIELAEGTKDWVHPTGGKKSGEKLYDGTIFHRVIPNFMIQGGDPIGVGTGGPGYRFEDETKGSPHKFDKPGKLAMANAGPNTNGSQFFITVANTDWLTGKHTIFGEVVEGQDVVEKISNVARNGQDKPHKPVVIESLVIERIA</sequence>
<keyword evidence="10" id="KW-1185">Reference proteome</keyword>
<dbReference type="RefSeq" id="WP_114209868.1">
    <property type="nucleotide sequence ID" value="NZ_CP030840.1"/>
</dbReference>
<dbReference type="CDD" id="cd00317">
    <property type="entry name" value="cyclophilin"/>
    <property type="match status" value="1"/>
</dbReference>
<dbReference type="FunFam" id="2.40.100.10:FF:000028">
    <property type="entry name" value="Peptidyl-prolyl cis-trans isomerase"/>
    <property type="match status" value="1"/>
</dbReference>
<comment type="similarity">
    <text evidence="3 7">Belongs to the cyclophilin-type PPIase family.</text>
</comment>
<dbReference type="InterPro" id="IPR002130">
    <property type="entry name" value="Cyclophilin-type_PPIase_dom"/>
</dbReference>
<keyword evidence="4" id="KW-0963">Cytoplasm</keyword>
<dbReference type="InterPro" id="IPR024936">
    <property type="entry name" value="Cyclophilin-type_PPIase"/>
</dbReference>
<dbReference type="GO" id="GO:0005737">
    <property type="term" value="C:cytoplasm"/>
    <property type="evidence" value="ECO:0007669"/>
    <property type="project" value="UniProtKB-SubCell"/>
</dbReference>
<dbReference type="OrthoDB" id="9807797at2"/>
<evidence type="ECO:0000256" key="5">
    <source>
        <dbReference type="ARBA" id="ARBA00023110"/>
    </source>
</evidence>
<dbReference type="EC" id="5.2.1.8" evidence="7"/>
<dbReference type="Proteomes" id="UP000253606">
    <property type="component" value="Chromosome"/>
</dbReference>
<reference evidence="9 10" key="1">
    <citation type="journal article" date="2018" name="Front. Microbiol.">
        <title>Hydrolytic Capabilities as a Key to Environmental Success: Chitinolytic and Cellulolytic Acidobacteria From Acidic Sub-arctic Soils and Boreal Peatlands.</title>
        <authorList>
            <person name="Belova S.E."/>
            <person name="Ravin N.V."/>
            <person name="Pankratov T.A."/>
            <person name="Rakitin A.L."/>
            <person name="Ivanova A.A."/>
            <person name="Beletsky A.V."/>
            <person name="Mardanov A.V."/>
            <person name="Sinninghe Damste J.S."/>
            <person name="Dedysh S.N."/>
        </authorList>
    </citation>
    <scope>NUCLEOTIDE SEQUENCE [LARGE SCALE GENOMIC DNA]</scope>
    <source>
        <strain evidence="9 10">SBC82</strain>
    </source>
</reference>
<evidence type="ECO:0000256" key="2">
    <source>
        <dbReference type="ARBA" id="ARBA00004496"/>
    </source>
</evidence>
<evidence type="ECO:0000256" key="7">
    <source>
        <dbReference type="RuleBase" id="RU363019"/>
    </source>
</evidence>
<dbReference type="SUPFAM" id="SSF50891">
    <property type="entry name" value="Cyclophilin-like"/>
    <property type="match status" value="1"/>
</dbReference>
<evidence type="ECO:0000256" key="6">
    <source>
        <dbReference type="ARBA" id="ARBA00023235"/>
    </source>
</evidence>
<name>A0A2Z5G997_9BACT</name>
<comment type="subcellular location">
    <subcellularLocation>
        <location evidence="2">Cytoplasm</location>
    </subcellularLocation>
</comment>
<dbReference type="PANTHER" id="PTHR45625">
    <property type="entry name" value="PEPTIDYL-PROLYL CIS-TRANS ISOMERASE-RELATED"/>
    <property type="match status" value="1"/>
</dbReference>
<evidence type="ECO:0000313" key="9">
    <source>
        <dbReference type="EMBL" id="AXC15264.1"/>
    </source>
</evidence>
<proteinExistence type="inferred from homology"/>
<evidence type="ECO:0000256" key="4">
    <source>
        <dbReference type="ARBA" id="ARBA00022490"/>
    </source>
</evidence>
<dbReference type="InterPro" id="IPR020892">
    <property type="entry name" value="Cyclophilin-type_PPIase_CS"/>
</dbReference>
<dbReference type="InterPro" id="IPR044666">
    <property type="entry name" value="Cyclophilin_A-like"/>
</dbReference>
<dbReference type="Pfam" id="PF00160">
    <property type="entry name" value="Pro_isomerase"/>
    <property type="match status" value="1"/>
</dbReference>
<protein>
    <recommendedName>
        <fullName evidence="7">Peptidyl-prolyl cis-trans isomerase</fullName>
        <shortName evidence="7">PPIase</shortName>
        <ecNumber evidence="7">5.2.1.8</ecNumber>
    </recommendedName>
</protein>
<accession>A0A2Z5G997</accession>
<organism evidence="9 10">
    <name type="scientific">Acidisarcina polymorpha</name>
    <dbReference type="NCBI Taxonomy" id="2211140"/>
    <lineage>
        <taxon>Bacteria</taxon>
        <taxon>Pseudomonadati</taxon>
        <taxon>Acidobacteriota</taxon>
        <taxon>Terriglobia</taxon>
        <taxon>Terriglobales</taxon>
        <taxon>Acidobacteriaceae</taxon>
        <taxon>Acidisarcina</taxon>
    </lineage>
</organism>
<dbReference type="EMBL" id="CP030840">
    <property type="protein sequence ID" value="AXC15264.1"/>
    <property type="molecule type" value="Genomic_DNA"/>
</dbReference>
<dbReference type="PIRSF" id="PIRSF001467">
    <property type="entry name" value="Peptidylpro_ismrse"/>
    <property type="match status" value="1"/>
</dbReference>
<comment type="function">
    <text evidence="1 7">PPIases accelerate the folding of proteins. It catalyzes the cis-trans isomerization of proline imidic peptide bonds in oligopeptides.</text>
</comment>
<gene>
    <name evidence="9" type="ORF">ACPOL_6020</name>
</gene>
<dbReference type="KEGG" id="abas:ACPOL_6020"/>
<evidence type="ECO:0000313" key="10">
    <source>
        <dbReference type="Proteomes" id="UP000253606"/>
    </source>
</evidence>
<dbReference type="PRINTS" id="PR00153">
    <property type="entry name" value="CSAPPISMRASE"/>
</dbReference>
<dbReference type="GO" id="GO:0006457">
    <property type="term" value="P:protein folding"/>
    <property type="evidence" value="ECO:0007669"/>
    <property type="project" value="InterPro"/>
</dbReference>
<keyword evidence="6 7" id="KW-0413">Isomerase</keyword>
<keyword evidence="5 7" id="KW-0697">Rotamase</keyword>